<reference evidence="7" key="1">
    <citation type="journal article" date="2023" name="DNA Res.">
        <title>Chromosome-level genome assembly of Phrynocephalus forsythii using third-generation DNA sequencing and Hi-C analysis.</title>
        <authorList>
            <person name="Qi Y."/>
            <person name="Zhao W."/>
            <person name="Zhao Y."/>
            <person name="Niu C."/>
            <person name="Cao S."/>
            <person name="Zhang Y."/>
        </authorList>
    </citation>
    <scope>NUCLEOTIDE SEQUENCE</scope>
    <source>
        <tissue evidence="7">Muscle</tissue>
    </source>
</reference>
<accession>A0A9Q0Y630</accession>
<dbReference type="GO" id="GO:0005886">
    <property type="term" value="C:plasma membrane"/>
    <property type="evidence" value="ECO:0007669"/>
    <property type="project" value="TreeGrafter"/>
</dbReference>
<evidence type="ECO:0000313" key="7">
    <source>
        <dbReference type="EMBL" id="KAJ7344277.1"/>
    </source>
</evidence>
<feature type="transmembrane region" description="Helical" evidence="6">
    <location>
        <begin position="66"/>
        <end position="88"/>
    </location>
</feature>
<evidence type="ECO:0000256" key="6">
    <source>
        <dbReference type="SAM" id="Phobius"/>
    </source>
</evidence>
<dbReference type="EMBL" id="JAPFRF010000001">
    <property type="protein sequence ID" value="KAJ7344277.1"/>
    <property type="molecule type" value="Genomic_DNA"/>
</dbReference>
<keyword evidence="4 6" id="KW-1133">Transmembrane helix</keyword>
<keyword evidence="8" id="KW-1185">Reference proteome</keyword>
<dbReference type="Pfam" id="PF04505">
    <property type="entry name" value="CD225"/>
    <property type="match status" value="1"/>
</dbReference>
<evidence type="ECO:0000256" key="3">
    <source>
        <dbReference type="ARBA" id="ARBA00022692"/>
    </source>
</evidence>
<organism evidence="7 8">
    <name type="scientific">Phrynocephalus forsythii</name>
    <dbReference type="NCBI Taxonomy" id="171643"/>
    <lineage>
        <taxon>Eukaryota</taxon>
        <taxon>Metazoa</taxon>
        <taxon>Chordata</taxon>
        <taxon>Craniata</taxon>
        <taxon>Vertebrata</taxon>
        <taxon>Euteleostomi</taxon>
        <taxon>Lepidosauria</taxon>
        <taxon>Squamata</taxon>
        <taxon>Bifurcata</taxon>
        <taxon>Unidentata</taxon>
        <taxon>Episquamata</taxon>
        <taxon>Toxicofera</taxon>
        <taxon>Iguania</taxon>
        <taxon>Acrodonta</taxon>
        <taxon>Agamidae</taxon>
        <taxon>Agaminae</taxon>
        <taxon>Phrynocephalus</taxon>
    </lineage>
</organism>
<dbReference type="Proteomes" id="UP001142489">
    <property type="component" value="Unassembled WGS sequence"/>
</dbReference>
<proteinExistence type="inferred from homology"/>
<name>A0A9Q0Y630_9SAUR</name>
<gene>
    <name evidence="7" type="ORF">JRQ81_000227</name>
</gene>
<sequence>MATGDQYPLLVQGGGGGVAMPRYEELKEEEEAAGTDAPSRMPLRSTVVQVQAGPPQVYVVASYDRLAWSVFSTLYLNFCCLGFLALVFSIKARDRRVIGDHSGAASYGATARSLNIAALVLSILFIKVVIILIVYYTTS</sequence>
<evidence type="ECO:0000256" key="2">
    <source>
        <dbReference type="ARBA" id="ARBA00006843"/>
    </source>
</evidence>
<evidence type="ECO:0000313" key="8">
    <source>
        <dbReference type="Proteomes" id="UP001142489"/>
    </source>
</evidence>
<comment type="similarity">
    <text evidence="2">Belongs to the CD225/Dispanin family.</text>
</comment>
<comment type="caution">
    <text evidence="7">The sequence shown here is derived from an EMBL/GenBank/DDBJ whole genome shotgun (WGS) entry which is preliminary data.</text>
</comment>
<feature type="transmembrane region" description="Helical" evidence="6">
    <location>
        <begin position="116"/>
        <end position="136"/>
    </location>
</feature>
<keyword evidence="3 6" id="KW-0812">Transmembrane</keyword>
<evidence type="ECO:0000256" key="1">
    <source>
        <dbReference type="ARBA" id="ARBA00004370"/>
    </source>
</evidence>
<keyword evidence="5 6" id="KW-0472">Membrane</keyword>
<dbReference type="PANTHER" id="PTHR13999:SF4">
    <property type="entry name" value="INTERFERON-INDUCED TRANSMEMBRANE PROTEIN 3"/>
    <property type="match status" value="1"/>
</dbReference>
<dbReference type="InterPro" id="IPR051517">
    <property type="entry name" value="IFITM_antiviral_protein"/>
</dbReference>
<comment type="subcellular location">
    <subcellularLocation>
        <location evidence="1">Membrane</location>
    </subcellularLocation>
</comment>
<dbReference type="InterPro" id="IPR007593">
    <property type="entry name" value="CD225/Dispanin_fam"/>
</dbReference>
<dbReference type="OrthoDB" id="9906841at2759"/>
<evidence type="ECO:0000256" key="4">
    <source>
        <dbReference type="ARBA" id="ARBA00022989"/>
    </source>
</evidence>
<dbReference type="PANTHER" id="PTHR13999">
    <property type="entry name" value="INTERFERON INDUCIBLE TRANSMEMBRANE PROTEIN"/>
    <property type="match status" value="1"/>
</dbReference>
<protein>
    <submittedName>
        <fullName evidence="7">Uncharacterized protein</fullName>
    </submittedName>
</protein>
<evidence type="ECO:0000256" key="5">
    <source>
        <dbReference type="ARBA" id="ARBA00023136"/>
    </source>
</evidence>
<dbReference type="AlphaFoldDB" id="A0A9Q0Y630"/>